<dbReference type="VEuPathDB" id="FungiDB:F4678DRAFT_478649"/>
<evidence type="ECO:0000256" key="1">
    <source>
        <dbReference type="SAM" id="MobiDB-lite"/>
    </source>
</evidence>
<proteinExistence type="predicted"/>
<feature type="transmembrane region" description="Helical" evidence="2">
    <location>
        <begin position="698"/>
        <end position="721"/>
    </location>
</feature>
<dbReference type="InterPro" id="IPR021840">
    <property type="entry name" value="DUF3433"/>
</dbReference>
<dbReference type="EMBL" id="JANPWZ010001616">
    <property type="protein sequence ID" value="KAJ3564443.1"/>
    <property type="molecule type" value="Genomic_DNA"/>
</dbReference>
<feature type="region of interest" description="Disordered" evidence="1">
    <location>
        <begin position="1"/>
        <end position="20"/>
    </location>
</feature>
<comment type="caution">
    <text evidence="3">The sequence shown here is derived from an EMBL/GenBank/DDBJ whole genome shotgun (WGS) entry which is preliminary data.</text>
</comment>
<evidence type="ECO:0000313" key="3">
    <source>
        <dbReference type="EMBL" id="KAJ3564443.1"/>
    </source>
</evidence>
<evidence type="ECO:0000256" key="2">
    <source>
        <dbReference type="SAM" id="Phobius"/>
    </source>
</evidence>
<feature type="compositionally biased region" description="Polar residues" evidence="1">
    <location>
        <begin position="1273"/>
        <end position="1287"/>
    </location>
</feature>
<feature type="compositionally biased region" description="Polar residues" evidence="1">
    <location>
        <begin position="1232"/>
        <end position="1258"/>
    </location>
</feature>
<dbReference type="PANTHER" id="PTHR37544">
    <property type="entry name" value="SPRAY-RELATED"/>
    <property type="match status" value="1"/>
</dbReference>
<feature type="transmembrane region" description="Helical" evidence="2">
    <location>
        <begin position="590"/>
        <end position="609"/>
    </location>
</feature>
<feature type="transmembrane region" description="Helical" evidence="2">
    <location>
        <begin position="39"/>
        <end position="60"/>
    </location>
</feature>
<reference evidence="3" key="1">
    <citation type="submission" date="2022-07" db="EMBL/GenBank/DDBJ databases">
        <title>Genome Sequence of Xylaria arbuscula.</title>
        <authorList>
            <person name="Buettner E."/>
        </authorList>
    </citation>
    <scope>NUCLEOTIDE SEQUENCE</scope>
    <source>
        <strain evidence="3">VT107</strain>
    </source>
</reference>
<organism evidence="3 4">
    <name type="scientific">Xylaria arbuscula</name>
    <dbReference type="NCBI Taxonomy" id="114810"/>
    <lineage>
        <taxon>Eukaryota</taxon>
        <taxon>Fungi</taxon>
        <taxon>Dikarya</taxon>
        <taxon>Ascomycota</taxon>
        <taxon>Pezizomycotina</taxon>
        <taxon>Sordariomycetes</taxon>
        <taxon>Xylariomycetidae</taxon>
        <taxon>Xylariales</taxon>
        <taxon>Xylariaceae</taxon>
        <taxon>Xylaria</taxon>
    </lineage>
</organism>
<dbReference type="PANTHER" id="PTHR37544:SF1">
    <property type="entry name" value="PHOSPHORIBOSYLAMINOIMIDAZOLE-SUCCINOCARBOXAMIDE SYNTHASE"/>
    <property type="match status" value="1"/>
</dbReference>
<gene>
    <name evidence="3" type="ORF">NPX13_g7844</name>
</gene>
<evidence type="ECO:0000313" key="4">
    <source>
        <dbReference type="Proteomes" id="UP001148614"/>
    </source>
</evidence>
<feature type="transmembrane region" description="Helical" evidence="2">
    <location>
        <begin position="75"/>
        <end position="93"/>
    </location>
</feature>
<keyword evidence="2" id="KW-0812">Transmembrane</keyword>
<keyword evidence="2" id="KW-0472">Membrane</keyword>
<protein>
    <submittedName>
        <fullName evidence="3">Uncharacterized protein</fullName>
    </submittedName>
</protein>
<accession>A0A9W8NA40</accession>
<keyword evidence="4" id="KW-1185">Reference proteome</keyword>
<feature type="region of interest" description="Disordered" evidence="1">
    <location>
        <begin position="1178"/>
        <end position="1287"/>
    </location>
</feature>
<name>A0A9W8NA40_9PEZI</name>
<sequence length="1287" mass="141529">MEVNSQQHAHPTDGSIKNNGTNVSHPKVMWRSAWLHKRTLVAFILLVVSLLVSLSLLWWYDITNDGIKLTISSNHYIWAYGPTAILVVVVSIWRQIDYQCKVMQPWLCMQYHTSSAENSILLDYISSLQVTSFYKAISNRHWPVACSILGFAALKVAVLASTSLLTPSDTLIVQTYDDARLLTTFNTSQFWETIPFQNTTTENGTFERVRGVIGAQMTAQEPSYLNVSADPIYTYWAQNASNFSFPFQSFDVPKTNDRISRLSMQVDAFIPNVTCEVPRWTSFQDAAEYDSPLTQLELDTPTCSVGRGKVDYLNGSAVDVVAAPENAIYCWEGCPDYPVSFTIQRVNCADPSNWKEPLPLDNTTPHDFRFALIAANISDYHTNDMARYNYILQAGVVLCNIDYNIIKVTAMKDAIADTYSIPEQYEGIVGDHLSGLSGLELSEIVYTSLCYSAGGFALGRGNPWFLPSDQDSLASNPIFSVMTSHLGGPRNPAIITLTTTRQATPQDPRPTATHASILAASPSLQGLLQGAGSLRTSELKSLLEGFCFKTVVGKKFQIEVVQHEITADCLQRIRQIKTGTWLPSSAKLPFVSLTLTLPVLAIGVLEILYRVSTTHEGLADAPADSLTISYGVQLSSSLIILLISTCFNSLDFTIVTFAPFGSLRTGVASTSKEMLANLPGITPLLVLYHSMKRRQFELALSTLATLIGSLLAVFSSGLWVLDNSARFNSNCTTSANHTWNLTPSDALMVSSGTAMALSSIERNVTGSPPNVWEDLVFPHVSEIVLSGDPSDSWREVIDTVPSNYALTLPALRPELDCAMVPTHLIDGTVLIYPEIDDFFVHLEADWDLPRGCHGGPNANRTYLNIGIDAEGVSWYAKFRDAHMGPWNITNVYGNELGDDPVFFPLANEQQDNPLGCPSIVSIFGHINLTHDLQNALTIFVCNQKIQQIDTTVTYIGDPRNGVISLSQPPVTDESTATYLNNGTKGIDTFNYRIEYDVFRLLPFSASLQDVFVDSFFNHILYGPDGISAEHLSGPENAPRLLEAIQKLYKRYMVQMMNSKFRQPFGPSQESDSRKISGTVTRAIRRLTVNYPSKLALQITLATMTVLSALAFRLAKLRGTLPRNPCSIASVMGFLAGSRLCSSGDILPEGAEWMTLEELNELLNGHTFSLGWWPQEARAAGSDNGENSMNTDETSPSQQTGISTGTRFGIDVGTPLELGYRRKEARKRAIRGSRQSDLETSSTPTFNSQPPQQSRNSFEGGSRRASSATTTASENSGDISISSQVLPL</sequence>
<dbReference type="Pfam" id="PF11915">
    <property type="entry name" value="DUF3433"/>
    <property type="match status" value="2"/>
</dbReference>
<feature type="compositionally biased region" description="Polar residues" evidence="1">
    <location>
        <begin position="1183"/>
        <end position="1205"/>
    </location>
</feature>
<keyword evidence="2" id="KW-1133">Transmembrane helix</keyword>
<dbReference type="Proteomes" id="UP001148614">
    <property type="component" value="Unassembled WGS sequence"/>
</dbReference>